<protein>
    <submittedName>
        <fullName evidence="1">Uncharacterized protein</fullName>
    </submittedName>
</protein>
<reference evidence="1" key="1">
    <citation type="submission" date="2019-08" db="EMBL/GenBank/DDBJ databases">
        <authorList>
            <person name="Kucharzyk K."/>
            <person name="Murdoch R.W."/>
            <person name="Higgins S."/>
            <person name="Loffler F."/>
        </authorList>
    </citation>
    <scope>NUCLEOTIDE SEQUENCE</scope>
</reference>
<dbReference type="AlphaFoldDB" id="A0A645G6A9"/>
<gene>
    <name evidence="1" type="ORF">SDC9_168860</name>
</gene>
<proteinExistence type="predicted"/>
<evidence type="ECO:0000313" key="1">
    <source>
        <dbReference type="EMBL" id="MPN21480.1"/>
    </source>
</evidence>
<dbReference type="EMBL" id="VSSQ01069472">
    <property type="protein sequence ID" value="MPN21480.1"/>
    <property type="molecule type" value="Genomic_DNA"/>
</dbReference>
<accession>A0A645G6A9</accession>
<name>A0A645G6A9_9ZZZZ</name>
<sequence>MASFCSIDRDGVGSGDGEGVRFEVSSGIAAPGFSGILVELDSRLLVHPTEKIMMNISRKEIHAA</sequence>
<organism evidence="1">
    <name type="scientific">bioreactor metagenome</name>
    <dbReference type="NCBI Taxonomy" id="1076179"/>
    <lineage>
        <taxon>unclassified sequences</taxon>
        <taxon>metagenomes</taxon>
        <taxon>ecological metagenomes</taxon>
    </lineage>
</organism>
<comment type="caution">
    <text evidence="1">The sequence shown here is derived from an EMBL/GenBank/DDBJ whole genome shotgun (WGS) entry which is preliminary data.</text>
</comment>